<gene>
    <name evidence="3" type="ordered locus">PSMK_14390</name>
</gene>
<dbReference type="PANTHER" id="PTHR43155">
    <property type="entry name" value="CYCLIC DI-GMP PHOSPHODIESTERASE PA4108-RELATED"/>
    <property type="match status" value="1"/>
</dbReference>
<feature type="domain" description="HD-GYP" evidence="2">
    <location>
        <begin position="196"/>
        <end position="391"/>
    </location>
</feature>
<dbReference type="Gene3D" id="3.30.450.40">
    <property type="match status" value="1"/>
</dbReference>
<proteinExistence type="predicted"/>
<reference evidence="3 4" key="1">
    <citation type="submission" date="2012-02" db="EMBL/GenBank/DDBJ databases">
        <title>Complete genome sequence of Phycisphaera mikurensis NBRC 102666.</title>
        <authorList>
            <person name="Ankai A."/>
            <person name="Hosoyama A."/>
            <person name="Terui Y."/>
            <person name="Sekine M."/>
            <person name="Fukai R."/>
            <person name="Kato Y."/>
            <person name="Nakamura S."/>
            <person name="Yamada-Narita S."/>
            <person name="Kawakoshi A."/>
            <person name="Fukunaga Y."/>
            <person name="Yamazaki S."/>
            <person name="Fujita N."/>
        </authorList>
    </citation>
    <scope>NUCLEOTIDE SEQUENCE [LARGE SCALE GENOMIC DNA]</scope>
    <source>
        <strain evidence="4">NBRC 102666 / KCTC 22515 / FYK2301M01</strain>
    </source>
</reference>
<feature type="domain" description="HD" evidence="1">
    <location>
        <begin position="218"/>
        <end position="340"/>
    </location>
</feature>
<evidence type="ECO:0000259" key="2">
    <source>
        <dbReference type="PROSITE" id="PS51832"/>
    </source>
</evidence>
<dbReference type="SMART" id="SM00471">
    <property type="entry name" value="HDc"/>
    <property type="match status" value="1"/>
</dbReference>
<dbReference type="PROSITE" id="PS51831">
    <property type="entry name" value="HD"/>
    <property type="match status" value="1"/>
</dbReference>
<dbReference type="HOGENOM" id="CLU_000445_92_10_0"/>
<dbReference type="InterPro" id="IPR003607">
    <property type="entry name" value="HD/PDEase_dom"/>
</dbReference>
<name>I0IEB0_PHYMF</name>
<dbReference type="OrthoDB" id="9804747at2"/>
<dbReference type="RefSeq" id="WP_014436817.1">
    <property type="nucleotide sequence ID" value="NC_017080.1"/>
</dbReference>
<organism evidence="3 4">
    <name type="scientific">Phycisphaera mikurensis (strain NBRC 102666 / KCTC 22515 / FYK2301M01)</name>
    <dbReference type="NCBI Taxonomy" id="1142394"/>
    <lineage>
        <taxon>Bacteria</taxon>
        <taxon>Pseudomonadati</taxon>
        <taxon>Planctomycetota</taxon>
        <taxon>Phycisphaerae</taxon>
        <taxon>Phycisphaerales</taxon>
        <taxon>Phycisphaeraceae</taxon>
        <taxon>Phycisphaera</taxon>
    </lineage>
</organism>
<dbReference type="AlphaFoldDB" id="I0IEB0"/>
<dbReference type="eggNOG" id="COG2203">
    <property type="taxonomic scope" value="Bacteria"/>
</dbReference>
<dbReference type="Proteomes" id="UP000007881">
    <property type="component" value="Chromosome"/>
</dbReference>
<evidence type="ECO:0000313" key="3">
    <source>
        <dbReference type="EMBL" id="BAM03598.1"/>
    </source>
</evidence>
<dbReference type="Gene3D" id="1.10.3210.10">
    <property type="entry name" value="Hypothetical protein af1432"/>
    <property type="match status" value="1"/>
</dbReference>
<keyword evidence="4" id="KW-1185">Reference proteome</keyword>
<dbReference type="InterPro" id="IPR037522">
    <property type="entry name" value="HD_GYP_dom"/>
</dbReference>
<dbReference type="SUPFAM" id="SSF109604">
    <property type="entry name" value="HD-domain/PDEase-like"/>
    <property type="match status" value="1"/>
</dbReference>
<dbReference type="SUPFAM" id="SSF55781">
    <property type="entry name" value="GAF domain-like"/>
    <property type="match status" value="1"/>
</dbReference>
<dbReference type="Pfam" id="PF13487">
    <property type="entry name" value="HD_5"/>
    <property type="match status" value="1"/>
</dbReference>
<dbReference type="EMBL" id="AP012338">
    <property type="protein sequence ID" value="BAM03598.1"/>
    <property type="molecule type" value="Genomic_DNA"/>
</dbReference>
<protein>
    <submittedName>
        <fullName evidence="3">Uncharacterized protein</fullName>
    </submittedName>
</protein>
<accession>I0IEB0</accession>
<dbReference type="InterPro" id="IPR029016">
    <property type="entry name" value="GAF-like_dom_sf"/>
</dbReference>
<dbReference type="STRING" id="1142394.PSMK_14390"/>
<dbReference type="CDD" id="cd00077">
    <property type="entry name" value="HDc"/>
    <property type="match status" value="1"/>
</dbReference>
<evidence type="ECO:0000259" key="1">
    <source>
        <dbReference type="PROSITE" id="PS51831"/>
    </source>
</evidence>
<dbReference type="KEGG" id="phm:PSMK_14390"/>
<dbReference type="PROSITE" id="PS51832">
    <property type="entry name" value="HD_GYP"/>
    <property type="match status" value="1"/>
</dbReference>
<dbReference type="eggNOG" id="COG3437">
    <property type="taxonomic scope" value="Bacteria"/>
</dbReference>
<dbReference type="PANTHER" id="PTHR43155:SF2">
    <property type="entry name" value="CYCLIC DI-GMP PHOSPHODIESTERASE PA4108"/>
    <property type="match status" value="1"/>
</dbReference>
<sequence length="391" mass="41053">MNPLPHEVTAELEGCRAELDHMSVELDQAYEELTILHRLSATLRVERPVEEVLHDACAGLVAGAGLAFAAVRLAGGAGLMPTLAVAEPEAAADGAGSARLRALVDAAAAELLATGYVAVPGSILEPVDALARPRLAELTPAAIVVPLRIGDEAVGVLLAAVPAGAELLSSVEAKLAESVAGPLSIFLENRRLFERARELATAVLVSLVRAIDAKDPATRGHSERVSALARAVGEELKLPPAEVDRLRLAGLVHDLGKLGVPESILLKKGKLTDEEFAAIRRHPQAGVDILRGIEPLADLLPAVLHHHERYDGRGYPAGIGGEAIPLHARILGVVDAFDAMHSRRSYHEGAAVAACLGEIERNAGSQFDPRIVAAFVATQQRSAVGQRRLAA</sequence>
<evidence type="ECO:0000313" key="4">
    <source>
        <dbReference type="Proteomes" id="UP000007881"/>
    </source>
</evidence>
<dbReference type="InterPro" id="IPR006674">
    <property type="entry name" value="HD_domain"/>
</dbReference>